<dbReference type="eggNOG" id="KOG0565">
    <property type="taxonomic scope" value="Eukaryota"/>
</dbReference>
<keyword evidence="1" id="KW-0472">Membrane</keyword>
<keyword evidence="1" id="KW-1133">Transmembrane helix</keyword>
<dbReference type="Gene3D" id="3.60.10.10">
    <property type="entry name" value="Endonuclease/exonuclease/phosphatase"/>
    <property type="match status" value="1"/>
</dbReference>
<dbReference type="Proteomes" id="UP000006753">
    <property type="component" value="Unassembled WGS sequence"/>
</dbReference>
<dbReference type="InterPro" id="IPR046985">
    <property type="entry name" value="IP5"/>
</dbReference>
<organism evidence="3 4">
    <name type="scientific">Marssonina brunnea f. sp. multigermtubi (strain MB_m1)</name>
    <name type="common">Marssonina leaf spot fungus</name>
    <dbReference type="NCBI Taxonomy" id="1072389"/>
    <lineage>
        <taxon>Eukaryota</taxon>
        <taxon>Fungi</taxon>
        <taxon>Dikarya</taxon>
        <taxon>Ascomycota</taxon>
        <taxon>Pezizomycotina</taxon>
        <taxon>Leotiomycetes</taxon>
        <taxon>Helotiales</taxon>
        <taxon>Drepanopezizaceae</taxon>
        <taxon>Drepanopeziza</taxon>
    </lineage>
</organism>
<dbReference type="GO" id="GO:0004439">
    <property type="term" value="F:phosphatidylinositol-4,5-bisphosphate 5-phosphatase activity"/>
    <property type="evidence" value="ECO:0007669"/>
    <property type="project" value="TreeGrafter"/>
</dbReference>
<gene>
    <name evidence="3" type="ORF">MBM_07559</name>
</gene>
<dbReference type="SUPFAM" id="SSF56219">
    <property type="entry name" value="DNase I-like"/>
    <property type="match status" value="1"/>
</dbReference>
<keyword evidence="1" id="KW-0812">Transmembrane</keyword>
<keyword evidence="4" id="KW-1185">Reference proteome</keyword>
<dbReference type="SMART" id="SM00128">
    <property type="entry name" value="IPPc"/>
    <property type="match status" value="1"/>
</dbReference>
<dbReference type="RefSeq" id="XP_007295448.1">
    <property type="nucleotide sequence ID" value="XM_007295386.1"/>
</dbReference>
<dbReference type="STRING" id="1072389.K1XPA1"/>
<protein>
    <submittedName>
        <fullName evidence="3">Inositol 5-phosphatase</fullName>
    </submittedName>
</protein>
<dbReference type="OMA" id="HRYPGWT"/>
<dbReference type="Pfam" id="PF22669">
    <property type="entry name" value="Exo_endo_phos2"/>
    <property type="match status" value="1"/>
</dbReference>
<reference evidence="3 4" key="1">
    <citation type="journal article" date="2012" name="BMC Genomics">
        <title>Sequencing the genome of Marssonina brunnea reveals fungus-poplar co-evolution.</title>
        <authorList>
            <person name="Zhu S."/>
            <person name="Cao Y.-Z."/>
            <person name="Jiang C."/>
            <person name="Tan B.-Y."/>
            <person name="Wang Z."/>
            <person name="Feng S."/>
            <person name="Zhang L."/>
            <person name="Su X.-H."/>
            <person name="Brejova B."/>
            <person name="Vinar T."/>
            <person name="Xu M."/>
            <person name="Wang M.-X."/>
            <person name="Zhang S.-G."/>
            <person name="Huang M.-R."/>
            <person name="Wu R."/>
            <person name="Zhou Y."/>
        </authorList>
    </citation>
    <scope>NUCLEOTIDE SEQUENCE [LARGE SCALE GENOMIC DNA]</scope>
    <source>
        <strain evidence="3 4">MB_m1</strain>
    </source>
</reference>
<dbReference type="HOGENOM" id="CLU_025224_1_1_1"/>
<evidence type="ECO:0000313" key="4">
    <source>
        <dbReference type="Proteomes" id="UP000006753"/>
    </source>
</evidence>
<feature type="transmembrane region" description="Helical" evidence="1">
    <location>
        <begin position="427"/>
        <end position="445"/>
    </location>
</feature>
<dbReference type="InterPro" id="IPR000300">
    <property type="entry name" value="IPPc"/>
</dbReference>
<dbReference type="PANTHER" id="PTHR11200">
    <property type="entry name" value="INOSITOL 5-PHOSPHATASE"/>
    <property type="match status" value="1"/>
</dbReference>
<sequence length="451" mass="49901">MATTRGANAAAAAVSIYILTFNCGKTGIAVDAFASQLFSGLSSPQLPDLLVLSLQEIAPIPHCLIGGSFLVPYFARFHDAVERASRRAAGTTDDAEGRIYQPVAARNLGMTGVMVFAKDGDAISDIETGGVGVGYGEMGNKGAMGVRFTYHGNGTSTELAFVAAHLEAMEWNLERRNADWKNIVRGLVFSSKYAYGMSDATSQSAGERPLLSISPRNASMFKPTSHLFFAGDLNYRTSTMSPSPTDHKDTFPQPYHGKSSPNHYSKLFENDQLNQERLAGRTCHGLTEAPVRFPPTYKYKLQDPFMTPDDELSKWHWAPHRWPSWCDRILYLDLPPWVKRSHPDAKIIVRQYSALPLLPTTDHRGVALEVSVPLLPIPPPREDEEGDDPRIRPPFEVHVDWKRNRERARMMELVVGFAMYFTTTKEGGAIAVAMVVGVAGAFYALQTSWEM</sequence>
<dbReference type="GeneID" id="18763494"/>
<proteinExistence type="predicted"/>
<evidence type="ECO:0000256" key="1">
    <source>
        <dbReference type="SAM" id="Phobius"/>
    </source>
</evidence>
<dbReference type="AlphaFoldDB" id="K1XPA1"/>
<dbReference type="PANTHER" id="PTHR11200:SF286">
    <property type="entry name" value="5-PHOSPHATASE, PUTATIVE (AFU_ORTHOLOGUE AFUA_5G07600)-RELATED"/>
    <property type="match status" value="1"/>
</dbReference>
<dbReference type="OrthoDB" id="62798at2759"/>
<evidence type="ECO:0000313" key="3">
    <source>
        <dbReference type="EMBL" id="EKD14329.1"/>
    </source>
</evidence>
<feature type="domain" description="Inositol polyphosphate-related phosphatase" evidence="2">
    <location>
        <begin position="12"/>
        <end position="378"/>
    </location>
</feature>
<dbReference type="FunCoup" id="K1XPA1">
    <property type="interactions" value="89"/>
</dbReference>
<dbReference type="GO" id="GO:0046856">
    <property type="term" value="P:phosphatidylinositol dephosphorylation"/>
    <property type="evidence" value="ECO:0007669"/>
    <property type="project" value="InterPro"/>
</dbReference>
<dbReference type="EMBL" id="JH921446">
    <property type="protein sequence ID" value="EKD14329.1"/>
    <property type="molecule type" value="Genomic_DNA"/>
</dbReference>
<dbReference type="KEGG" id="mbe:MBM_07559"/>
<name>K1XPA1_MARBU</name>
<accession>K1XPA1</accession>
<evidence type="ECO:0000259" key="2">
    <source>
        <dbReference type="SMART" id="SM00128"/>
    </source>
</evidence>
<dbReference type="InterPro" id="IPR036691">
    <property type="entry name" value="Endo/exonu/phosph_ase_sf"/>
</dbReference>
<dbReference type="InParanoid" id="K1XPA1"/>